<sequence>MKTQMHKTMSRRRFLAGCGKMTGIGAMSSILSLKMTNKLFAARATGSITDYKGLVCLFMFGGNDSFNMLTPGVDGYSDYLDTRGILGISQAEMHQIFDGSQDYHLSPNMGSVKTLFDNEELSFIANVGTLIQPTSLAEYNAGSVSLPYGRFSHNDQIEQWQTSISLSKTTPFAGTGWAGRMIDVLNDAANNNATTSVSLSPYGANTTQVGKLSSPFNTYKGVDSLDLYDTDSLVKGGMDATLEMQYASVLHAHHNYIREDALEQSALLEDIEQNTVIATAFPDSGLGQQLLQVAKYIKAQGPEGLNANRQTFFVGQGGFDTHGGGIEAHNGLMASVSAALMAFNEAMKEIGYHDRVVTYTASDFGRTLVPNSAGSDHGWGGNQMVMGGPVNGGKVFGQYPSILTETTTDVGRGRQLPTTSVDEFYASLAYWFGVENNSEMEEVVPNIRNFWTAGSSDIPISGLFG</sequence>
<organism evidence="1 2">
    <name type="scientific">Rubritalea spongiae</name>
    <dbReference type="NCBI Taxonomy" id="430797"/>
    <lineage>
        <taxon>Bacteria</taxon>
        <taxon>Pseudomonadati</taxon>
        <taxon>Verrucomicrobiota</taxon>
        <taxon>Verrucomicrobiia</taxon>
        <taxon>Verrucomicrobiales</taxon>
        <taxon>Rubritaleaceae</taxon>
        <taxon>Rubritalea</taxon>
    </lineage>
</organism>
<evidence type="ECO:0000313" key="1">
    <source>
        <dbReference type="EMBL" id="MFD2276031.1"/>
    </source>
</evidence>
<dbReference type="InterPro" id="IPR006311">
    <property type="entry name" value="TAT_signal"/>
</dbReference>
<accession>A0ABW5E0F4</accession>
<dbReference type="Proteomes" id="UP001597297">
    <property type="component" value="Unassembled WGS sequence"/>
</dbReference>
<comment type="caution">
    <text evidence="1">The sequence shown here is derived from an EMBL/GenBank/DDBJ whole genome shotgun (WGS) entry which is preliminary data.</text>
</comment>
<dbReference type="RefSeq" id="WP_377095616.1">
    <property type="nucleotide sequence ID" value="NZ_JBHSJM010000001.1"/>
</dbReference>
<reference evidence="2" key="1">
    <citation type="journal article" date="2019" name="Int. J. Syst. Evol. Microbiol.">
        <title>The Global Catalogue of Microorganisms (GCM) 10K type strain sequencing project: providing services to taxonomists for standard genome sequencing and annotation.</title>
        <authorList>
            <consortium name="The Broad Institute Genomics Platform"/>
            <consortium name="The Broad Institute Genome Sequencing Center for Infectious Disease"/>
            <person name="Wu L."/>
            <person name="Ma J."/>
        </authorList>
    </citation>
    <scope>NUCLEOTIDE SEQUENCE [LARGE SCALE GENOMIC DNA]</scope>
    <source>
        <strain evidence="2">JCM 16545</strain>
    </source>
</reference>
<dbReference type="PANTHER" id="PTHR43737">
    <property type="entry name" value="BLL7424 PROTEIN"/>
    <property type="match status" value="1"/>
</dbReference>
<dbReference type="PROSITE" id="PS51318">
    <property type="entry name" value="TAT"/>
    <property type="match status" value="1"/>
</dbReference>
<evidence type="ECO:0000313" key="2">
    <source>
        <dbReference type="Proteomes" id="UP001597297"/>
    </source>
</evidence>
<dbReference type="Pfam" id="PF07394">
    <property type="entry name" value="DUF1501"/>
    <property type="match status" value="1"/>
</dbReference>
<dbReference type="EMBL" id="JBHUJC010000018">
    <property type="protein sequence ID" value="MFD2276031.1"/>
    <property type="molecule type" value="Genomic_DNA"/>
</dbReference>
<gene>
    <name evidence="1" type="ORF">ACFSQZ_06090</name>
</gene>
<name>A0ABW5E0F4_9BACT</name>
<keyword evidence="2" id="KW-1185">Reference proteome</keyword>
<dbReference type="InterPro" id="IPR010869">
    <property type="entry name" value="DUF1501"/>
</dbReference>
<proteinExistence type="predicted"/>
<protein>
    <submittedName>
        <fullName evidence="1">DUF1501 domain-containing protein</fullName>
    </submittedName>
</protein>
<dbReference type="PANTHER" id="PTHR43737:SF1">
    <property type="entry name" value="DUF1501 DOMAIN-CONTAINING PROTEIN"/>
    <property type="match status" value="1"/>
</dbReference>